<keyword evidence="1" id="KW-0472">Membrane</keyword>
<evidence type="ECO:0000313" key="2">
    <source>
        <dbReference type="EMBL" id="KNZ61390.1"/>
    </source>
</evidence>
<feature type="transmembrane region" description="Helical" evidence="1">
    <location>
        <begin position="100"/>
        <end position="117"/>
    </location>
</feature>
<reference evidence="2 3" key="1">
    <citation type="submission" date="2015-08" db="EMBL/GenBank/DDBJ databases">
        <title>Next Generation Sequencing and Analysis of the Genome of Puccinia sorghi L Schw, the Causal Agent of Maize Common Rust.</title>
        <authorList>
            <person name="Rochi L."/>
            <person name="Burguener G."/>
            <person name="Darino M."/>
            <person name="Turjanski A."/>
            <person name="Kreff E."/>
            <person name="Dieguez M.J."/>
            <person name="Sacco F."/>
        </authorList>
    </citation>
    <scope>NUCLEOTIDE SEQUENCE [LARGE SCALE GENOMIC DNA]</scope>
    <source>
        <strain evidence="2 3">RO10H11247</strain>
    </source>
</reference>
<keyword evidence="1" id="KW-1133">Transmembrane helix</keyword>
<proteinExistence type="predicted"/>
<protein>
    <submittedName>
        <fullName evidence="2">Uncharacterized protein</fullName>
    </submittedName>
</protein>
<gene>
    <name evidence="2" type="ORF">VP01_1407g4</name>
</gene>
<dbReference type="VEuPathDB" id="FungiDB:VP01_1407g4"/>
<dbReference type="Proteomes" id="UP000037035">
    <property type="component" value="Unassembled WGS sequence"/>
</dbReference>
<dbReference type="OrthoDB" id="10383790at2759"/>
<keyword evidence="1" id="KW-0812">Transmembrane</keyword>
<organism evidence="2 3">
    <name type="scientific">Puccinia sorghi</name>
    <dbReference type="NCBI Taxonomy" id="27349"/>
    <lineage>
        <taxon>Eukaryota</taxon>
        <taxon>Fungi</taxon>
        <taxon>Dikarya</taxon>
        <taxon>Basidiomycota</taxon>
        <taxon>Pucciniomycotina</taxon>
        <taxon>Pucciniomycetes</taxon>
        <taxon>Pucciniales</taxon>
        <taxon>Pucciniaceae</taxon>
        <taxon>Puccinia</taxon>
    </lineage>
</organism>
<comment type="caution">
    <text evidence="2">The sequence shown here is derived from an EMBL/GenBank/DDBJ whole genome shotgun (WGS) entry which is preliminary data.</text>
</comment>
<name>A0A0L6VMR0_9BASI</name>
<evidence type="ECO:0000256" key="1">
    <source>
        <dbReference type="SAM" id="Phobius"/>
    </source>
</evidence>
<evidence type="ECO:0000313" key="3">
    <source>
        <dbReference type="Proteomes" id="UP000037035"/>
    </source>
</evidence>
<sequence>MNNGGSILVHFCQAFQPRSCISFFFLQTVELLALFAVLVLLGALADPRTSSILLLLDIKTPAPNRPNESRSLRDEMCYEVLRPFLTRYGYKPIDGFCESYTAYTVIFLLLLCIAKLWNPLISWLDQEWESFRHAILSDR</sequence>
<accession>A0A0L6VMR0</accession>
<keyword evidence="3" id="KW-1185">Reference proteome</keyword>
<dbReference type="AlphaFoldDB" id="A0A0L6VMR0"/>
<dbReference type="EMBL" id="LAVV01004532">
    <property type="protein sequence ID" value="KNZ61390.1"/>
    <property type="molecule type" value="Genomic_DNA"/>
</dbReference>
<feature type="transmembrane region" description="Helical" evidence="1">
    <location>
        <begin position="21"/>
        <end position="45"/>
    </location>
</feature>